<protein>
    <submittedName>
        <fullName evidence="2">Uncharacterized protein</fullName>
    </submittedName>
</protein>
<keyword evidence="3" id="KW-1185">Reference proteome</keyword>
<evidence type="ECO:0000256" key="1">
    <source>
        <dbReference type="SAM" id="MobiDB-lite"/>
    </source>
</evidence>
<name>A0AAV2DS71_9ROSI</name>
<dbReference type="AlphaFoldDB" id="A0AAV2DS71"/>
<gene>
    <name evidence="2" type="ORF">LTRI10_LOCUS18110</name>
</gene>
<dbReference type="EMBL" id="OZ034816">
    <property type="protein sequence ID" value="CAL1376374.1"/>
    <property type="molecule type" value="Genomic_DNA"/>
</dbReference>
<evidence type="ECO:0000313" key="3">
    <source>
        <dbReference type="Proteomes" id="UP001497516"/>
    </source>
</evidence>
<accession>A0AAV2DS71</accession>
<feature type="compositionally biased region" description="Basic and acidic residues" evidence="1">
    <location>
        <begin position="1"/>
        <end position="10"/>
    </location>
</feature>
<feature type="region of interest" description="Disordered" evidence="1">
    <location>
        <begin position="1"/>
        <end position="39"/>
    </location>
</feature>
<evidence type="ECO:0000313" key="2">
    <source>
        <dbReference type="EMBL" id="CAL1376374.1"/>
    </source>
</evidence>
<dbReference type="Proteomes" id="UP001497516">
    <property type="component" value="Chromosome 3"/>
</dbReference>
<feature type="compositionally biased region" description="Basic and acidic residues" evidence="1">
    <location>
        <begin position="26"/>
        <end position="39"/>
    </location>
</feature>
<proteinExistence type="predicted"/>
<sequence>MRNGEGRGEDVTSVAAAVDEGGGRGGRRERNGSDKGWREAIGLRRGERDGVAVVGGRGRDGCGRRERWRGMMRQGFWGEGREDVCEGESFF</sequence>
<organism evidence="2 3">
    <name type="scientific">Linum trigynum</name>
    <dbReference type="NCBI Taxonomy" id="586398"/>
    <lineage>
        <taxon>Eukaryota</taxon>
        <taxon>Viridiplantae</taxon>
        <taxon>Streptophyta</taxon>
        <taxon>Embryophyta</taxon>
        <taxon>Tracheophyta</taxon>
        <taxon>Spermatophyta</taxon>
        <taxon>Magnoliopsida</taxon>
        <taxon>eudicotyledons</taxon>
        <taxon>Gunneridae</taxon>
        <taxon>Pentapetalae</taxon>
        <taxon>rosids</taxon>
        <taxon>fabids</taxon>
        <taxon>Malpighiales</taxon>
        <taxon>Linaceae</taxon>
        <taxon>Linum</taxon>
    </lineage>
</organism>
<reference evidence="2 3" key="1">
    <citation type="submission" date="2024-04" db="EMBL/GenBank/DDBJ databases">
        <authorList>
            <person name="Fracassetti M."/>
        </authorList>
    </citation>
    <scope>NUCLEOTIDE SEQUENCE [LARGE SCALE GENOMIC DNA]</scope>
</reference>